<reference evidence="3" key="1">
    <citation type="journal article" date="2019" name="Int. J. Syst. Evol. Microbiol.">
        <title>The Global Catalogue of Microorganisms (GCM) 10K type strain sequencing project: providing services to taxonomists for standard genome sequencing and annotation.</title>
        <authorList>
            <consortium name="The Broad Institute Genomics Platform"/>
            <consortium name="The Broad Institute Genome Sequencing Center for Infectious Disease"/>
            <person name="Wu L."/>
            <person name="Ma J."/>
        </authorList>
    </citation>
    <scope>NUCLEOTIDE SEQUENCE [LARGE SCALE GENOMIC DNA]</scope>
    <source>
        <strain evidence="3">JCM 31696</strain>
    </source>
</reference>
<feature type="region of interest" description="Disordered" evidence="1">
    <location>
        <begin position="69"/>
        <end position="100"/>
    </location>
</feature>
<keyword evidence="3" id="KW-1185">Reference proteome</keyword>
<dbReference type="EMBL" id="JBHTIR010002715">
    <property type="protein sequence ID" value="MFD0854132.1"/>
    <property type="molecule type" value="Genomic_DNA"/>
</dbReference>
<comment type="caution">
    <text evidence="2">The sequence shown here is derived from an EMBL/GenBank/DDBJ whole genome shotgun (WGS) entry which is preliminary data.</text>
</comment>
<evidence type="ECO:0000256" key="1">
    <source>
        <dbReference type="SAM" id="MobiDB-lite"/>
    </source>
</evidence>
<feature type="region of interest" description="Disordered" evidence="1">
    <location>
        <begin position="1"/>
        <end position="36"/>
    </location>
</feature>
<accession>A0ABW3CKP9</accession>
<evidence type="ECO:0000313" key="2">
    <source>
        <dbReference type="EMBL" id="MFD0854132.1"/>
    </source>
</evidence>
<sequence length="133" mass="14303">PKLMPKGTPIPTKKPSSEPDSGGAASAGNPVPAGEAQRIAKAMLPDFGFNPDTQFGCLVKLWDKESGWRHTAENPSSGAYGIPQALPGSKMATAGDDWRTNPRTQIKWGLGYIKDRYGSPCEAWSHSQSVGWY</sequence>
<gene>
    <name evidence="2" type="ORF">ACFQ07_17985</name>
</gene>
<dbReference type="Gene3D" id="1.10.530.10">
    <property type="match status" value="1"/>
</dbReference>
<dbReference type="SUPFAM" id="SSF53955">
    <property type="entry name" value="Lysozyme-like"/>
    <property type="match status" value="1"/>
</dbReference>
<name>A0ABW3CKP9_9ACTN</name>
<proteinExistence type="predicted"/>
<evidence type="ECO:0000313" key="3">
    <source>
        <dbReference type="Proteomes" id="UP001597083"/>
    </source>
</evidence>
<protein>
    <submittedName>
        <fullName evidence="2">Lytic transglycosylase domain-containing protein</fullName>
    </submittedName>
</protein>
<dbReference type="Proteomes" id="UP001597083">
    <property type="component" value="Unassembled WGS sequence"/>
</dbReference>
<organism evidence="2 3">
    <name type="scientific">Actinomadura adrarensis</name>
    <dbReference type="NCBI Taxonomy" id="1819600"/>
    <lineage>
        <taxon>Bacteria</taxon>
        <taxon>Bacillati</taxon>
        <taxon>Actinomycetota</taxon>
        <taxon>Actinomycetes</taxon>
        <taxon>Streptosporangiales</taxon>
        <taxon>Thermomonosporaceae</taxon>
        <taxon>Actinomadura</taxon>
    </lineage>
</organism>
<feature type="non-terminal residue" evidence="2">
    <location>
        <position position="1"/>
    </location>
</feature>
<dbReference type="InterPro" id="IPR023346">
    <property type="entry name" value="Lysozyme-like_dom_sf"/>
</dbReference>